<comment type="caution">
    <text evidence="1">The sequence shown here is derived from an EMBL/GenBank/DDBJ whole genome shotgun (WGS) entry which is preliminary data.</text>
</comment>
<accession>A0A9D9NI27</accession>
<organism evidence="1 2">
    <name type="scientific">Candidatus Cryptobacteroides faecigallinarum</name>
    <dbReference type="NCBI Taxonomy" id="2840763"/>
    <lineage>
        <taxon>Bacteria</taxon>
        <taxon>Pseudomonadati</taxon>
        <taxon>Bacteroidota</taxon>
        <taxon>Bacteroidia</taxon>
        <taxon>Bacteroidales</taxon>
        <taxon>Candidatus Cryptobacteroides</taxon>
    </lineage>
</organism>
<dbReference type="Proteomes" id="UP000823757">
    <property type="component" value="Unassembled WGS sequence"/>
</dbReference>
<evidence type="ECO:0000313" key="2">
    <source>
        <dbReference type="Proteomes" id="UP000823757"/>
    </source>
</evidence>
<dbReference type="EMBL" id="JADIMD010000015">
    <property type="protein sequence ID" value="MBO8473883.1"/>
    <property type="molecule type" value="Genomic_DNA"/>
</dbReference>
<sequence>MNNYYYIVASLPAIAQDWKFGDITAESIVGEIKERSTPADLAVIDFIESGFADGGLNEDFYRKAISHKLPFIREYYTFDLNVRNAKVRFLNKALGREADKDEIDIDTGEFEDAAAVDSILDGKDILGREKALDDLYWEKLDSMTVHHYFDMDVILAFIFKLHIIDRWHKLDEQRGREMFKKLVDEIIDNKKQI</sequence>
<dbReference type="AlphaFoldDB" id="A0A9D9NI27"/>
<dbReference type="Pfam" id="PF10962">
    <property type="entry name" value="DUF2764"/>
    <property type="match status" value="1"/>
</dbReference>
<reference evidence="1" key="1">
    <citation type="submission" date="2020-10" db="EMBL/GenBank/DDBJ databases">
        <authorList>
            <person name="Gilroy R."/>
        </authorList>
    </citation>
    <scope>NUCLEOTIDE SEQUENCE</scope>
    <source>
        <strain evidence="1">B1-13419</strain>
    </source>
</reference>
<evidence type="ECO:0000313" key="1">
    <source>
        <dbReference type="EMBL" id="MBO8473883.1"/>
    </source>
</evidence>
<dbReference type="InterPro" id="IPR024492">
    <property type="entry name" value="DUF2764"/>
</dbReference>
<protein>
    <submittedName>
        <fullName evidence="1">DUF2764 family protein</fullName>
    </submittedName>
</protein>
<gene>
    <name evidence="1" type="ORF">IAB91_01145</name>
</gene>
<name>A0A9D9NI27_9BACT</name>
<reference evidence="1" key="2">
    <citation type="journal article" date="2021" name="PeerJ">
        <title>Extensive microbial diversity within the chicken gut microbiome revealed by metagenomics and culture.</title>
        <authorList>
            <person name="Gilroy R."/>
            <person name="Ravi A."/>
            <person name="Getino M."/>
            <person name="Pursley I."/>
            <person name="Horton D.L."/>
            <person name="Alikhan N.F."/>
            <person name="Baker D."/>
            <person name="Gharbi K."/>
            <person name="Hall N."/>
            <person name="Watson M."/>
            <person name="Adriaenssens E.M."/>
            <person name="Foster-Nyarko E."/>
            <person name="Jarju S."/>
            <person name="Secka A."/>
            <person name="Antonio M."/>
            <person name="Oren A."/>
            <person name="Chaudhuri R.R."/>
            <person name="La Ragione R."/>
            <person name="Hildebrand F."/>
            <person name="Pallen M.J."/>
        </authorList>
    </citation>
    <scope>NUCLEOTIDE SEQUENCE</scope>
    <source>
        <strain evidence="1">B1-13419</strain>
    </source>
</reference>
<proteinExistence type="predicted"/>